<organism evidence="10 11">
    <name type="scientific">Formosa sediminum</name>
    <dbReference type="NCBI Taxonomy" id="2594004"/>
    <lineage>
        <taxon>Bacteria</taxon>
        <taxon>Pseudomonadati</taxon>
        <taxon>Bacteroidota</taxon>
        <taxon>Flavobacteriia</taxon>
        <taxon>Flavobacteriales</taxon>
        <taxon>Flavobacteriaceae</taxon>
        <taxon>Formosa</taxon>
    </lineage>
</organism>
<evidence type="ECO:0000256" key="6">
    <source>
        <dbReference type="ARBA" id="ARBA00023136"/>
    </source>
</evidence>
<reference evidence="10 11" key="1">
    <citation type="submission" date="2019-07" db="EMBL/GenBank/DDBJ databases">
        <title>Genome sequencing for Formosa sp. PS13.</title>
        <authorList>
            <person name="Park S.-J."/>
        </authorList>
    </citation>
    <scope>NUCLEOTIDE SEQUENCE [LARGE SCALE GENOMIC DNA]</scope>
    <source>
        <strain evidence="10 11">PS13</strain>
    </source>
</reference>
<dbReference type="InterPro" id="IPR008969">
    <property type="entry name" value="CarboxyPept-like_regulatory"/>
</dbReference>
<evidence type="ECO:0000313" key="11">
    <source>
        <dbReference type="Proteomes" id="UP000319209"/>
    </source>
</evidence>
<evidence type="ECO:0000256" key="2">
    <source>
        <dbReference type="ARBA" id="ARBA00022448"/>
    </source>
</evidence>
<dbReference type="Gene3D" id="2.170.130.10">
    <property type="entry name" value="TonB-dependent receptor, plug domain"/>
    <property type="match status" value="1"/>
</dbReference>
<dbReference type="PROSITE" id="PS52016">
    <property type="entry name" value="TONB_DEPENDENT_REC_3"/>
    <property type="match status" value="1"/>
</dbReference>
<keyword evidence="3 8" id="KW-1134">Transmembrane beta strand</keyword>
<comment type="subcellular location">
    <subcellularLocation>
        <location evidence="1 8">Cell outer membrane</location>
        <topology evidence="1 8">Multi-pass membrane protein</topology>
    </subcellularLocation>
</comment>
<evidence type="ECO:0000259" key="9">
    <source>
        <dbReference type="SMART" id="SM00965"/>
    </source>
</evidence>
<dbReference type="InterPro" id="IPR023997">
    <property type="entry name" value="TonB-dep_OMP_SusC/RagA_CS"/>
</dbReference>
<evidence type="ECO:0000313" key="10">
    <source>
        <dbReference type="EMBL" id="QDO93155.1"/>
    </source>
</evidence>
<dbReference type="InterPro" id="IPR012910">
    <property type="entry name" value="Plug_dom"/>
</dbReference>
<keyword evidence="10" id="KW-0675">Receptor</keyword>
<proteinExistence type="inferred from homology"/>
<keyword evidence="2 8" id="KW-0813">Transport</keyword>
<dbReference type="Pfam" id="PF07660">
    <property type="entry name" value="STN"/>
    <property type="match status" value="1"/>
</dbReference>
<dbReference type="GO" id="GO:0015344">
    <property type="term" value="F:siderophore uptake transmembrane transporter activity"/>
    <property type="evidence" value="ECO:0007669"/>
    <property type="project" value="TreeGrafter"/>
</dbReference>
<dbReference type="NCBIfam" id="TIGR04057">
    <property type="entry name" value="SusC_RagA_signa"/>
    <property type="match status" value="1"/>
</dbReference>
<dbReference type="Gene3D" id="2.40.170.20">
    <property type="entry name" value="TonB-dependent receptor, beta-barrel domain"/>
    <property type="match status" value="1"/>
</dbReference>
<dbReference type="SUPFAM" id="SSF56935">
    <property type="entry name" value="Porins"/>
    <property type="match status" value="1"/>
</dbReference>
<dbReference type="Pfam" id="PF13715">
    <property type="entry name" value="CarbopepD_reg_2"/>
    <property type="match status" value="1"/>
</dbReference>
<protein>
    <submittedName>
        <fullName evidence="10">TonB-dependent receptor</fullName>
    </submittedName>
</protein>
<dbReference type="GO" id="GO:0044718">
    <property type="term" value="P:siderophore transmembrane transport"/>
    <property type="evidence" value="ECO:0007669"/>
    <property type="project" value="TreeGrafter"/>
</dbReference>
<dbReference type="InterPro" id="IPR011662">
    <property type="entry name" value="Secretin/TonB_short_N"/>
</dbReference>
<keyword evidence="5" id="KW-0732">Signal</keyword>
<keyword evidence="7 8" id="KW-0998">Cell outer membrane</keyword>
<evidence type="ECO:0000256" key="4">
    <source>
        <dbReference type="ARBA" id="ARBA00022692"/>
    </source>
</evidence>
<dbReference type="EMBL" id="CP041637">
    <property type="protein sequence ID" value="QDO93155.1"/>
    <property type="molecule type" value="Genomic_DNA"/>
</dbReference>
<keyword evidence="11" id="KW-1185">Reference proteome</keyword>
<dbReference type="OrthoDB" id="9768177at2"/>
<dbReference type="PANTHER" id="PTHR30069">
    <property type="entry name" value="TONB-DEPENDENT OUTER MEMBRANE RECEPTOR"/>
    <property type="match status" value="1"/>
</dbReference>
<accession>A0A516GNR9</accession>
<evidence type="ECO:0000256" key="3">
    <source>
        <dbReference type="ARBA" id="ARBA00022452"/>
    </source>
</evidence>
<feature type="domain" description="Secretin/TonB short N-terminal" evidence="9">
    <location>
        <begin position="60"/>
        <end position="111"/>
    </location>
</feature>
<keyword evidence="4 8" id="KW-0812">Transmembrane</keyword>
<evidence type="ECO:0000256" key="7">
    <source>
        <dbReference type="ARBA" id="ARBA00023237"/>
    </source>
</evidence>
<evidence type="ECO:0000256" key="5">
    <source>
        <dbReference type="ARBA" id="ARBA00022729"/>
    </source>
</evidence>
<dbReference type="KEGG" id="fop:FNB79_03905"/>
<dbReference type="Gene3D" id="2.60.40.1120">
    <property type="entry name" value="Carboxypeptidase-like, regulatory domain"/>
    <property type="match status" value="1"/>
</dbReference>
<dbReference type="Pfam" id="PF07715">
    <property type="entry name" value="Plug"/>
    <property type="match status" value="1"/>
</dbReference>
<name>A0A516GNR9_9FLAO</name>
<dbReference type="SMART" id="SM00965">
    <property type="entry name" value="STN"/>
    <property type="match status" value="1"/>
</dbReference>
<dbReference type="Proteomes" id="UP000319209">
    <property type="component" value="Chromosome"/>
</dbReference>
<dbReference type="SUPFAM" id="SSF49464">
    <property type="entry name" value="Carboxypeptidase regulatory domain-like"/>
    <property type="match status" value="1"/>
</dbReference>
<dbReference type="InterPro" id="IPR037066">
    <property type="entry name" value="Plug_dom_sf"/>
</dbReference>
<dbReference type="PANTHER" id="PTHR30069:SF29">
    <property type="entry name" value="HEMOGLOBIN AND HEMOGLOBIN-HAPTOGLOBIN-BINDING PROTEIN 1-RELATED"/>
    <property type="match status" value="1"/>
</dbReference>
<dbReference type="GO" id="GO:0009279">
    <property type="term" value="C:cell outer membrane"/>
    <property type="evidence" value="ECO:0007669"/>
    <property type="project" value="UniProtKB-SubCell"/>
</dbReference>
<comment type="similarity">
    <text evidence="8">Belongs to the TonB-dependent receptor family.</text>
</comment>
<gene>
    <name evidence="10" type="ORF">FNB79_03905</name>
</gene>
<sequence length="1109" mass="121630">MKKNSNIGILMLMRIFLLFISLGLTASYANPLLGQSKINIDVKSISIEDFFKEIQGSSNYIFFYKDDVLSTNKKVSLKFKDANIDKVLDKAFTNTGLSYTIEGKQVVVKMKQPKLAVALAGPQAQDYEVSGTVTGPDGLPLPGVNIHIKGTAQGTQTNFDGEYTLKVENTSVLVFSFMGMVSQTITVGDKKTINVVMEEDAAALEEVVLVGYGTQKKEAITGAVAVVNGAELEQAPTSSFEQSLRGSVAGIQASALDGAPGSNTEVRVRGIGSINASSEPLYVIDGIPIAAGSQSTNDNDGASSNVMSSINPNDIESISILKDAASTAIYGSRGANGVILINTKQGKSGKASIQLKTLTGFNSQASKNILKPLNAAQYKELYIEGYVNLGLTQEEAQAQMDNLYTQQIDPSTGEATDTDWLDAITRTGVTQSYDLSIRGGTDKVKYFMSAGYMDQESYIIGYGFNRYSTRANLEYKASDIFTISNNVSISDITSSTAPDAGSWNNPFKSTLELSPLIPIYDEEGEYNAEHVAYFPIGSNPVGSLSGDDTWETKTMRIIDNFAISANILDNLVFRSQWNFDILSINESTYYNRRYGSGYETNGYAYEANTTNKTWVGTQTLNYNFSLGESHDFSVLAGYEAQKTTNESFSASGSDFPNDIVKTLSTAAAEYAITGTESEYTFSSMFLRANYDYDNKYFLSGSIRNDGSSRFGSDKRYGTFYSVGLSWNIAKENFLDNVNFLDLLKLRSSYGLTGNAAIGNFASLGLYGYGDDYDGSPGGTPSQLENADLTWETQQNFNVGLDFGLFHRVNGTIEYFNRESTDLILDVPISPTTGFTELTQNYGSMSNKGFELTLNVNILDKKDLRWSVGFNTTFLKNEITQLDEDYTDGAFRRQVGEDFQSFYMYGWAGVDQTNGEVQYYTDASETTITNDIGEAERYLVGKSATPDFYGGFNTAISYKGFSLNASFMYSSGNYLHDDRAVGSLGDGRLTPRSTATYLYENRWVEGKTDALFPKFQWGGHSGSNQSDVTRWLYDGSFIRLKDLTVAYNFPEKITSILKLNSARVYARGTNLLTFTKDKDLYIDPEQSISGTYNGLTPAMKTISVGLDIQL</sequence>
<dbReference type="AlphaFoldDB" id="A0A516GNR9"/>
<evidence type="ECO:0000256" key="1">
    <source>
        <dbReference type="ARBA" id="ARBA00004571"/>
    </source>
</evidence>
<dbReference type="InterPro" id="IPR039426">
    <property type="entry name" value="TonB-dep_rcpt-like"/>
</dbReference>
<keyword evidence="6 8" id="KW-0472">Membrane</keyword>
<dbReference type="RefSeq" id="WP_143380060.1">
    <property type="nucleotide sequence ID" value="NZ_CP041637.1"/>
</dbReference>
<dbReference type="InterPro" id="IPR023996">
    <property type="entry name" value="TonB-dep_OMP_SusC/RagA"/>
</dbReference>
<evidence type="ECO:0000256" key="8">
    <source>
        <dbReference type="PROSITE-ProRule" id="PRU01360"/>
    </source>
</evidence>
<dbReference type="InterPro" id="IPR036942">
    <property type="entry name" value="Beta-barrel_TonB_sf"/>
</dbReference>
<dbReference type="NCBIfam" id="TIGR04056">
    <property type="entry name" value="OMP_RagA_SusC"/>
    <property type="match status" value="1"/>
</dbReference>